<feature type="domain" description="Phage terminase large subunit N-terminal" evidence="1">
    <location>
        <begin position="26"/>
        <end position="236"/>
    </location>
</feature>
<dbReference type="Gene3D" id="3.30.420.280">
    <property type="match status" value="1"/>
</dbReference>
<accession>A0A955L9J7</accession>
<name>A0A955L9J7_9BACT</name>
<dbReference type="NCBIfam" id="TIGR01547">
    <property type="entry name" value="phage_term_2"/>
    <property type="match status" value="1"/>
</dbReference>
<organism evidence="2 3">
    <name type="scientific">Candidatus Dojkabacteria bacterium</name>
    <dbReference type="NCBI Taxonomy" id="2099670"/>
    <lineage>
        <taxon>Bacteria</taxon>
        <taxon>Candidatus Dojkabacteria</taxon>
    </lineage>
</organism>
<comment type="caution">
    <text evidence="2">The sequence shown here is derived from an EMBL/GenBank/DDBJ whole genome shotgun (WGS) entry which is preliminary data.</text>
</comment>
<dbReference type="Proteomes" id="UP000754563">
    <property type="component" value="Unassembled WGS sequence"/>
</dbReference>
<gene>
    <name evidence="2" type="ORF">KC717_05335</name>
</gene>
<dbReference type="EMBL" id="JAGQLH010000072">
    <property type="protein sequence ID" value="MCA9386043.1"/>
    <property type="molecule type" value="Genomic_DNA"/>
</dbReference>
<dbReference type="PANTHER" id="PTHR39184">
    <property type="match status" value="1"/>
</dbReference>
<evidence type="ECO:0000259" key="1">
    <source>
        <dbReference type="Pfam" id="PF04466"/>
    </source>
</evidence>
<dbReference type="InterPro" id="IPR052380">
    <property type="entry name" value="Viral_DNA_packaging_terminase"/>
</dbReference>
<dbReference type="InterPro" id="IPR027417">
    <property type="entry name" value="P-loop_NTPase"/>
</dbReference>
<dbReference type="PANTHER" id="PTHR39184:SF1">
    <property type="entry name" value="PBSX PHAGE TERMINASE LARGE SUBUNIT"/>
    <property type="match status" value="1"/>
</dbReference>
<protein>
    <submittedName>
        <fullName evidence="2">PBSX family phage terminase large subunit</fullName>
    </submittedName>
</protein>
<evidence type="ECO:0000313" key="2">
    <source>
        <dbReference type="EMBL" id="MCA9386043.1"/>
    </source>
</evidence>
<dbReference type="Gene3D" id="3.40.50.300">
    <property type="entry name" value="P-loop containing nucleotide triphosphate hydrolases"/>
    <property type="match status" value="1"/>
</dbReference>
<sequence>MMTPIIEFDRTCFNPDYIPFHSDDSRVRIVYGGRDSAKSHEIALRFLIEFMSLDYCKIILFRKVFRDIRVSQFAQLLDLIDQFEFTDMFEVNQNRLEIRYKHRPNSLIMARGLDIADKTKSLKDPTHAWFEEANQITEDDYITASLGLRSSKIERTKEVLSFNPDKECWIENYFFPEKETYERPDGKFMFVPSTKKDVSIYHMGYWNNTFISEERIDKLNYLKERSPDKFRVNALGLWGRGLEGQVFENYNVVDSIPNNADCYFGVDYGFNNPSAVVEIGRFENNIYWDELLYQKGLTQSDLAESIIKLRERIGHTPVVVDSANASLVEELRRAKFN</sequence>
<reference evidence="2" key="2">
    <citation type="journal article" date="2021" name="Microbiome">
        <title>Successional dynamics and alternative stable states in a saline activated sludge microbial community over 9 years.</title>
        <authorList>
            <person name="Wang Y."/>
            <person name="Ye J."/>
            <person name="Ju F."/>
            <person name="Liu L."/>
            <person name="Boyd J.A."/>
            <person name="Deng Y."/>
            <person name="Parks D.H."/>
            <person name="Jiang X."/>
            <person name="Yin X."/>
            <person name="Woodcroft B.J."/>
            <person name="Tyson G.W."/>
            <person name="Hugenholtz P."/>
            <person name="Polz M.F."/>
            <person name="Zhang T."/>
        </authorList>
    </citation>
    <scope>NUCLEOTIDE SEQUENCE</scope>
    <source>
        <strain evidence="2">HKST-UBA11</strain>
    </source>
</reference>
<dbReference type="InterPro" id="IPR035412">
    <property type="entry name" value="Terminase_L_N"/>
</dbReference>
<dbReference type="Pfam" id="PF04466">
    <property type="entry name" value="Terminase_3"/>
    <property type="match status" value="1"/>
</dbReference>
<dbReference type="InterPro" id="IPR006437">
    <property type="entry name" value="Phage_terminase_lsu"/>
</dbReference>
<dbReference type="AlphaFoldDB" id="A0A955L9J7"/>
<reference evidence="2" key="1">
    <citation type="submission" date="2020-04" db="EMBL/GenBank/DDBJ databases">
        <authorList>
            <person name="Zhang T."/>
        </authorList>
    </citation>
    <scope>NUCLEOTIDE SEQUENCE</scope>
    <source>
        <strain evidence="2">HKST-UBA11</strain>
    </source>
</reference>
<evidence type="ECO:0000313" key="3">
    <source>
        <dbReference type="Proteomes" id="UP000754563"/>
    </source>
</evidence>
<proteinExistence type="predicted"/>
<feature type="non-terminal residue" evidence="2">
    <location>
        <position position="337"/>
    </location>
</feature>